<dbReference type="Gene3D" id="1.10.3210.10">
    <property type="entry name" value="Hypothetical protein af1432"/>
    <property type="match status" value="1"/>
</dbReference>
<dbReference type="EMBL" id="SUMG01000002">
    <property type="protein sequence ID" value="NBG87521.1"/>
    <property type="molecule type" value="Genomic_DNA"/>
</dbReference>
<keyword evidence="3" id="KW-1185">Reference proteome</keyword>
<dbReference type="InterPro" id="IPR037522">
    <property type="entry name" value="HD_GYP_dom"/>
</dbReference>
<dbReference type="PROSITE" id="PS51832">
    <property type="entry name" value="HD_GYP"/>
    <property type="match status" value="1"/>
</dbReference>
<dbReference type="InterPro" id="IPR006675">
    <property type="entry name" value="HDIG_dom"/>
</dbReference>
<dbReference type="AlphaFoldDB" id="A0AA44BEG7"/>
<proteinExistence type="predicted"/>
<evidence type="ECO:0000259" key="1">
    <source>
        <dbReference type="PROSITE" id="PS51832"/>
    </source>
</evidence>
<protein>
    <submittedName>
        <fullName evidence="2">HD-GYP domain-containing protein</fullName>
    </submittedName>
</protein>
<dbReference type="CDD" id="cd00077">
    <property type="entry name" value="HDc"/>
    <property type="match status" value="1"/>
</dbReference>
<dbReference type="InterPro" id="IPR003607">
    <property type="entry name" value="HD/PDEase_dom"/>
</dbReference>
<feature type="domain" description="HD-GYP" evidence="1">
    <location>
        <begin position="121"/>
        <end position="315"/>
    </location>
</feature>
<dbReference type="SUPFAM" id="SSF109604">
    <property type="entry name" value="HD-domain/PDEase-like"/>
    <property type="match status" value="1"/>
</dbReference>
<dbReference type="NCBIfam" id="TIGR00277">
    <property type="entry name" value="HDIG"/>
    <property type="match status" value="1"/>
</dbReference>
<dbReference type="PANTHER" id="PTHR43155:SF2">
    <property type="entry name" value="CYCLIC DI-GMP PHOSPHODIESTERASE PA4108"/>
    <property type="match status" value="1"/>
</dbReference>
<dbReference type="Pfam" id="PF13487">
    <property type="entry name" value="HD_5"/>
    <property type="match status" value="1"/>
</dbReference>
<sequence>MRIITSSSLQPGMKLSKNVYAPDGLILLKKGTILRENYIAKLQNRNIPVVYIEDEYSRDIECWDAVDSEIKAKAVFSIKKIFQDMEQGTKNPRKEKGFSHVIPEEHYYAVKEIVEELIENLQENKGSMMNMIDMMSTDLYTYTHSVNVAILSIMTARSMEMNQKMVEEVGMGALFHDVGKVRVPQEILNKPDRLEDFEFELMKEHSWLGYEMVKENYTLSAYTKNIVLKHHERLDGSGYPFGIEGDKMEPYVRVVALCDVFDAMVSDRCYREQIPVHKVIETVNSQLNTKFDARVYQHFIKNVTVFPPGSVVRLNTGEVGIVLRPNKNHPSRPKLRLIKDPLGNVYPSFRELDMAEKLTVFISGQGEI</sequence>
<dbReference type="RefSeq" id="WP_160719003.1">
    <property type="nucleotide sequence ID" value="NZ_SUMG01000002.1"/>
</dbReference>
<dbReference type="PANTHER" id="PTHR43155">
    <property type="entry name" value="CYCLIC DI-GMP PHOSPHODIESTERASE PA4108-RELATED"/>
    <property type="match status" value="1"/>
</dbReference>
<dbReference type="Proteomes" id="UP000449710">
    <property type="component" value="Unassembled WGS sequence"/>
</dbReference>
<gene>
    <name evidence="2" type="ORF">ISALK_03320</name>
</gene>
<dbReference type="SMART" id="SM00471">
    <property type="entry name" value="HDc"/>
    <property type="match status" value="1"/>
</dbReference>
<organism evidence="2 3">
    <name type="scientific">Isachenkonia alkalipeptolytica</name>
    <dbReference type="NCBI Taxonomy" id="2565777"/>
    <lineage>
        <taxon>Bacteria</taxon>
        <taxon>Bacillati</taxon>
        <taxon>Bacillota</taxon>
        <taxon>Clostridia</taxon>
        <taxon>Eubacteriales</taxon>
        <taxon>Clostridiaceae</taxon>
        <taxon>Isachenkonia</taxon>
    </lineage>
</organism>
<reference evidence="2 3" key="1">
    <citation type="submission" date="2019-04" db="EMBL/GenBank/DDBJ databases">
        <title>Isachenkonia alkalipeptolytica gen. nov. sp. nov. a new anaerobic, alkiliphilic organothrophic bacterium capable to reduce synthesized ferrihydrite isolated from a soda lake.</title>
        <authorList>
            <person name="Toshchakov S.V."/>
            <person name="Zavarzina D.G."/>
            <person name="Zhilina T.N."/>
            <person name="Kostrikina N.A."/>
            <person name="Kublanov I.V."/>
        </authorList>
    </citation>
    <scope>NUCLEOTIDE SEQUENCE [LARGE SCALE GENOMIC DNA]</scope>
    <source>
        <strain evidence="2 3">Z-1701</strain>
    </source>
</reference>
<evidence type="ECO:0000313" key="2">
    <source>
        <dbReference type="EMBL" id="NBG87521.1"/>
    </source>
</evidence>
<accession>A0AA44BEG7</accession>
<comment type="caution">
    <text evidence="2">The sequence shown here is derived from an EMBL/GenBank/DDBJ whole genome shotgun (WGS) entry which is preliminary data.</text>
</comment>
<name>A0AA44BEG7_9CLOT</name>
<evidence type="ECO:0000313" key="3">
    <source>
        <dbReference type="Proteomes" id="UP000449710"/>
    </source>
</evidence>